<evidence type="ECO:0000259" key="7">
    <source>
        <dbReference type="Pfam" id="PF25876"/>
    </source>
</evidence>
<dbReference type="GO" id="GO:0055085">
    <property type="term" value="P:transmembrane transport"/>
    <property type="evidence" value="ECO:0007669"/>
    <property type="project" value="InterPro"/>
</dbReference>
<name>A0A7C5PMF5_9BACT</name>
<evidence type="ECO:0000259" key="9">
    <source>
        <dbReference type="Pfam" id="PF25963"/>
    </source>
</evidence>
<dbReference type="Pfam" id="PF25917">
    <property type="entry name" value="BSH_RND"/>
    <property type="match status" value="1"/>
</dbReference>
<keyword evidence="2 6" id="KW-0812">Transmembrane</keyword>
<keyword evidence="3 6" id="KW-1133">Transmembrane helix</keyword>
<dbReference type="PANTHER" id="PTHR30386">
    <property type="entry name" value="MEMBRANE FUSION SUBUNIT OF EMRAB-TOLC MULTIDRUG EFFLUX PUMP"/>
    <property type="match status" value="1"/>
</dbReference>
<keyword evidence="5" id="KW-0175">Coiled coil</keyword>
<dbReference type="InterPro" id="IPR058625">
    <property type="entry name" value="MdtA-like_BSH"/>
</dbReference>
<keyword evidence="4 6" id="KW-0472">Membrane</keyword>
<proteinExistence type="predicted"/>
<gene>
    <name evidence="10" type="ORF">ENL70_04210</name>
</gene>
<feature type="domain" description="p-hydroxybenzoic acid efflux pump subunit AaeA-like beta-barrel" evidence="9">
    <location>
        <begin position="266"/>
        <end position="347"/>
    </location>
</feature>
<comment type="caution">
    <text evidence="10">The sequence shown here is derived from an EMBL/GenBank/DDBJ whole genome shotgun (WGS) entry which is preliminary data.</text>
</comment>
<sequence>MSEQFKEENKTKFRFSRPQIKKPSKKIFLIFILIILVVASPFVYQKVVYSLTHQSTDDAYVEGTYIYISPQISGKIVAVNVERYQEVKKGQVLAEIDTADYTNALNLNEATLKKAEATINEIESSEKQAEAALQQARDNYASAKAEAELAQKEKTRYEDLYKQDAVSADVYDTYVTKEKTAIAAMKAAEKAVNQAKAALDTIRAKKVTTLYAIKEAKANLDQALINVRRTKIYAPEDGYIAKKFAEVGNYAVPGQTLFILVKKNDLWVTANFKETQLDKMRVGQKVDIYVDAYPGIKFEGHVESFQPGTGAVFSLLPPENATGNFVKVVQRVPVRIAIDSPYDPKHPLYPGLSVNPYVDTGF</sequence>
<feature type="domain" description="Multidrug resistance protein MdtA-like barrel-sandwich hybrid" evidence="8">
    <location>
        <begin position="67"/>
        <end position="261"/>
    </location>
</feature>
<evidence type="ECO:0000256" key="5">
    <source>
        <dbReference type="SAM" id="Coils"/>
    </source>
</evidence>
<feature type="coiled-coil region" evidence="5">
    <location>
        <begin position="105"/>
        <end position="160"/>
    </location>
</feature>
<comment type="subcellular location">
    <subcellularLocation>
        <location evidence="1">Membrane</location>
        <topology evidence="1">Single-pass membrane protein</topology>
    </subcellularLocation>
</comment>
<dbReference type="Pfam" id="PF25876">
    <property type="entry name" value="HH_MFP_RND"/>
    <property type="match status" value="1"/>
</dbReference>
<dbReference type="Gene3D" id="2.40.50.100">
    <property type="match status" value="1"/>
</dbReference>
<dbReference type="Gene3D" id="2.40.30.170">
    <property type="match status" value="1"/>
</dbReference>
<dbReference type="EMBL" id="DRUY01000140">
    <property type="protein sequence ID" value="HHI65733.1"/>
    <property type="molecule type" value="Genomic_DNA"/>
</dbReference>
<dbReference type="Gene3D" id="1.10.287.470">
    <property type="entry name" value="Helix hairpin bin"/>
    <property type="match status" value="1"/>
</dbReference>
<dbReference type="InterPro" id="IPR058634">
    <property type="entry name" value="AaeA-lik-b-barrel"/>
</dbReference>
<dbReference type="AlphaFoldDB" id="A0A7C5PMF5"/>
<evidence type="ECO:0000256" key="2">
    <source>
        <dbReference type="ARBA" id="ARBA00022692"/>
    </source>
</evidence>
<evidence type="ECO:0000256" key="4">
    <source>
        <dbReference type="ARBA" id="ARBA00023136"/>
    </source>
</evidence>
<evidence type="ECO:0000256" key="6">
    <source>
        <dbReference type="SAM" id="Phobius"/>
    </source>
</evidence>
<dbReference type="InterPro" id="IPR050739">
    <property type="entry name" value="MFP"/>
</dbReference>
<reference evidence="10" key="1">
    <citation type="journal article" date="2020" name="mSystems">
        <title>Genome- and Community-Level Interaction Insights into Carbon Utilization and Element Cycling Functions of Hydrothermarchaeota in Hydrothermal Sediment.</title>
        <authorList>
            <person name="Zhou Z."/>
            <person name="Liu Y."/>
            <person name="Xu W."/>
            <person name="Pan J."/>
            <person name="Luo Z.H."/>
            <person name="Li M."/>
        </authorList>
    </citation>
    <scope>NUCLEOTIDE SEQUENCE [LARGE SCALE GENOMIC DNA]</scope>
    <source>
        <strain evidence="10">SpSt-1019</strain>
    </source>
</reference>
<dbReference type="GO" id="GO:0016020">
    <property type="term" value="C:membrane"/>
    <property type="evidence" value="ECO:0007669"/>
    <property type="project" value="UniProtKB-SubCell"/>
</dbReference>
<feature type="domain" description="Multidrug resistance protein MdtA-like alpha-helical hairpin" evidence="7">
    <location>
        <begin position="133"/>
        <end position="200"/>
    </location>
</feature>
<accession>A0A7C5PMF5</accession>
<dbReference type="InterPro" id="IPR058624">
    <property type="entry name" value="MdtA-like_HH"/>
</dbReference>
<dbReference type="SUPFAM" id="SSF111369">
    <property type="entry name" value="HlyD-like secretion proteins"/>
    <property type="match status" value="2"/>
</dbReference>
<evidence type="ECO:0000313" key="10">
    <source>
        <dbReference type="EMBL" id="HHI65733.1"/>
    </source>
</evidence>
<organism evidence="10">
    <name type="scientific">Thermodesulfobium narugense</name>
    <dbReference type="NCBI Taxonomy" id="184064"/>
    <lineage>
        <taxon>Bacteria</taxon>
        <taxon>Pseudomonadati</taxon>
        <taxon>Thermodesulfobiota</taxon>
        <taxon>Thermodesulfobiia</taxon>
        <taxon>Thermodesulfobiales</taxon>
        <taxon>Thermodesulfobiaceae</taxon>
        <taxon>Thermodesulfobium</taxon>
    </lineage>
</organism>
<evidence type="ECO:0000256" key="3">
    <source>
        <dbReference type="ARBA" id="ARBA00022989"/>
    </source>
</evidence>
<dbReference type="Pfam" id="PF25963">
    <property type="entry name" value="Beta-barrel_AAEA"/>
    <property type="match status" value="1"/>
</dbReference>
<evidence type="ECO:0000259" key="8">
    <source>
        <dbReference type="Pfam" id="PF25917"/>
    </source>
</evidence>
<feature type="transmembrane region" description="Helical" evidence="6">
    <location>
        <begin position="27"/>
        <end position="44"/>
    </location>
</feature>
<protein>
    <submittedName>
        <fullName evidence="10">HlyD family secretion protein</fullName>
    </submittedName>
</protein>
<dbReference type="PANTHER" id="PTHR30386:SF26">
    <property type="entry name" value="TRANSPORT PROTEIN COMB"/>
    <property type="match status" value="1"/>
</dbReference>
<evidence type="ECO:0000256" key="1">
    <source>
        <dbReference type="ARBA" id="ARBA00004167"/>
    </source>
</evidence>